<dbReference type="PRINTS" id="PR00069">
    <property type="entry name" value="ALDKETRDTASE"/>
</dbReference>
<keyword evidence="1" id="KW-0560">Oxidoreductase</keyword>
<dbReference type="InterPro" id="IPR020471">
    <property type="entry name" value="AKR"/>
</dbReference>
<dbReference type="Gene3D" id="3.20.20.100">
    <property type="entry name" value="NADP-dependent oxidoreductase domain"/>
    <property type="match status" value="1"/>
</dbReference>
<dbReference type="Proteomes" id="UP001358417">
    <property type="component" value="Unassembled WGS sequence"/>
</dbReference>
<dbReference type="PANTHER" id="PTHR43364">
    <property type="entry name" value="NADH-SPECIFIC METHYLGLYOXAL REDUCTASE-RELATED"/>
    <property type="match status" value="1"/>
</dbReference>
<evidence type="ECO:0000259" key="3">
    <source>
        <dbReference type="Pfam" id="PF00248"/>
    </source>
</evidence>
<sequence>MSSEGIQVIFGGVSVGTFAPYNDAAYNQAAFKILHAHGVKTIDTAQAYGKSEKTLGDLKAGDLFTIDTKWPGGAGGATHANLIRTGKESIEKLGVKQVDIFYLHSPDHTTSLSEQLAGVQEAYKLGYFRRFGLSNFLAEDVQKVYDFAKEHGYVLPTVYQGNYSAVARLQEQLLFPTLRKLGIAFYVYSPLAGGFLTKTAEDIKEGKGRFNDTFFAGMYKAMYVKSTYVDALARWGAVAEAEGVSRAELACRWVAFNPLLSKENGDGIVIGTRNNEQLEQTLVSLKKGQLSERATRAIDEIWEAIKHEAPYDNVNRSLL</sequence>
<reference evidence="4 5" key="1">
    <citation type="submission" date="2023-08" db="EMBL/GenBank/DDBJ databases">
        <title>Black Yeasts Isolated from many extreme environments.</title>
        <authorList>
            <person name="Coleine C."/>
            <person name="Stajich J.E."/>
            <person name="Selbmann L."/>
        </authorList>
    </citation>
    <scope>NUCLEOTIDE SEQUENCE [LARGE SCALE GENOMIC DNA]</scope>
    <source>
        <strain evidence="4 5">CCFEE 5792</strain>
    </source>
</reference>
<evidence type="ECO:0000256" key="1">
    <source>
        <dbReference type="ARBA" id="ARBA00023002"/>
    </source>
</evidence>
<protein>
    <recommendedName>
        <fullName evidence="3">NADP-dependent oxidoreductase domain-containing protein</fullName>
    </recommendedName>
</protein>
<dbReference type="RefSeq" id="XP_064707632.1">
    <property type="nucleotide sequence ID" value="XM_064856456.1"/>
</dbReference>
<keyword evidence="5" id="KW-1185">Reference proteome</keyword>
<gene>
    <name evidence="4" type="ORF">LTR84_012950</name>
</gene>
<accession>A0AAV9NGY2</accession>
<dbReference type="SUPFAM" id="SSF51430">
    <property type="entry name" value="NAD(P)-linked oxidoreductase"/>
    <property type="match status" value="1"/>
</dbReference>
<dbReference type="CDD" id="cd19075">
    <property type="entry name" value="AKR_AKR7A1-5"/>
    <property type="match status" value="1"/>
</dbReference>
<dbReference type="InterPro" id="IPR036812">
    <property type="entry name" value="NAD(P)_OxRdtase_dom_sf"/>
</dbReference>
<feature type="domain" description="NADP-dependent oxidoreductase" evidence="3">
    <location>
        <begin position="8"/>
        <end position="303"/>
    </location>
</feature>
<dbReference type="GeneID" id="89981087"/>
<dbReference type="EMBL" id="JAVRRD010000009">
    <property type="protein sequence ID" value="KAK5055201.1"/>
    <property type="molecule type" value="Genomic_DNA"/>
</dbReference>
<comment type="caution">
    <text evidence="4">The sequence shown here is derived from an EMBL/GenBank/DDBJ whole genome shotgun (WGS) entry which is preliminary data.</text>
</comment>
<name>A0AAV9NGY2_9EURO</name>
<dbReference type="AlphaFoldDB" id="A0AAV9NGY2"/>
<evidence type="ECO:0000256" key="2">
    <source>
        <dbReference type="ARBA" id="ARBA00038157"/>
    </source>
</evidence>
<dbReference type="InterPro" id="IPR050523">
    <property type="entry name" value="AKR_Detox_Biosynth"/>
</dbReference>
<comment type="similarity">
    <text evidence="2">Belongs to the aldo/keto reductase family. Aldo/keto reductase 2 subfamily.</text>
</comment>
<dbReference type="Pfam" id="PF00248">
    <property type="entry name" value="Aldo_ket_red"/>
    <property type="match status" value="1"/>
</dbReference>
<proteinExistence type="inferred from homology"/>
<evidence type="ECO:0000313" key="5">
    <source>
        <dbReference type="Proteomes" id="UP001358417"/>
    </source>
</evidence>
<evidence type="ECO:0000313" key="4">
    <source>
        <dbReference type="EMBL" id="KAK5055201.1"/>
    </source>
</evidence>
<dbReference type="GO" id="GO:0016491">
    <property type="term" value="F:oxidoreductase activity"/>
    <property type="evidence" value="ECO:0007669"/>
    <property type="project" value="UniProtKB-KW"/>
</dbReference>
<dbReference type="PANTHER" id="PTHR43364:SF4">
    <property type="entry name" value="NAD(P)-LINKED OXIDOREDUCTASE SUPERFAMILY PROTEIN"/>
    <property type="match status" value="1"/>
</dbReference>
<organism evidence="4 5">
    <name type="scientific">Exophiala bonariae</name>
    <dbReference type="NCBI Taxonomy" id="1690606"/>
    <lineage>
        <taxon>Eukaryota</taxon>
        <taxon>Fungi</taxon>
        <taxon>Dikarya</taxon>
        <taxon>Ascomycota</taxon>
        <taxon>Pezizomycotina</taxon>
        <taxon>Eurotiomycetes</taxon>
        <taxon>Chaetothyriomycetidae</taxon>
        <taxon>Chaetothyriales</taxon>
        <taxon>Herpotrichiellaceae</taxon>
        <taxon>Exophiala</taxon>
    </lineage>
</organism>
<dbReference type="InterPro" id="IPR023210">
    <property type="entry name" value="NADP_OxRdtase_dom"/>
</dbReference>